<protein>
    <submittedName>
        <fullName evidence="1">Uncharacterized protein</fullName>
    </submittedName>
</protein>
<organism evidence="1">
    <name type="scientific">Spirodela intermedia</name>
    <name type="common">Intermediate duckweed</name>
    <dbReference type="NCBI Taxonomy" id="51605"/>
    <lineage>
        <taxon>Eukaryota</taxon>
        <taxon>Viridiplantae</taxon>
        <taxon>Streptophyta</taxon>
        <taxon>Embryophyta</taxon>
        <taxon>Tracheophyta</taxon>
        <taxon>Spermatophyta</taxon>
        <taxon>Magnoliopsida</taxon>
        <taxon>Liliopsida</taxon>
        <taxon>Araceae</taxon>
        <taxon>Lemnoideae</taxon>
        <taxon>Spirodela</taxon>
    </lineage>
</organism>
<dbReference type="EMBL" id="LR743591">
    <property type="protein sequence ID" value="CAA2619094.1"/>
    <property type="molecule type" value="Genomic_DNA"/>
</dbReference>
<evidence type="ECO:0000313" key="2">
    <source>
        <dbReference type="Proteomes" id="UP001189122"/>
    </source>
</evidence>
<gene>
    <name evidence="1" type="ORF">SI7747_04005261</name>
</gene>
<keyword evidence="2" id="KW-1185">Reference proteome</keyword>
<name>A0A7I8IP93_SPIIN</name>
<sequence length="34" mass="3983">MELPRVEVNTIDDSPRLTLLSCICMTRCIHVYFL</sequence>
<proteinExistence type="predicted"/>
<dbReference type="EMBL" id="CACRZD030000004">
    <property type="protein sequence ID" value="CAA6658820.1"/>
    <property type="molecule type" value="Genomic_DNA"/>
</dbReference>
<accession>A0A7I8IP93</accession>
<evidence type="ECO:0000313" key="1">
    <source>
        <dbReference type="EMBL" id="CAA2619094.1"/>
    </source>
</evidence>
<reference evidence="1 2" key="1">
    <citation type="submission" date="2019-12" db="EMBL/GenBank/DDBJ databases">
        <authorList>
            <person name="Scholz U."/>
            <person name="Mascher M."/>
            <person name="Fiebig A."/>
        </authorList>
    </citation>
    <scope>NUCLEOTIDE SEQUENCE</scope>
</reference>
<dbReference type="AlphaFoldDB" id="A0A7I8IP93"/>
<dbReference type="Proteomes" id="UP001189122">
    <property type="component" value="Unassembled WGS sequence"/>
</dbReference>